<keyword evidence="2" id="KW-1185">Reference proteome</keyword>
<dbReference type="InterPro" id="IPR051177">
    <property type="entry name" value="CIK-Related_Protein"/>
</dbReference>
<feature type="compositionally biased region" description="Basic and acidic residues" evidence="1">
    <location>
        <begin position="436"/>
        <end position="446"/>
    </location>
</feature>
<dbReference type="Gene3D" id="1.25.10.10">
    <property type="entry name" value="Leucine-rich Repeat Variant"/>
    <property type="match status" value="1"/>
</dbReference>
<dbReference type="SUPFAM" id="SSF48371">
    <property type="entry name" value="ARM repeat"/>
    <property type="match status" value="1"/>
</dbReference>
<dbReference type="Proteomes" id="UP000095287">
    <property type="component" value="Unplaced"/>
</dbReference>
<sequence length="446" mass="48483">MDRPYQIVLLLLQKMELLLQKTPEDQLKAHVLPLIYNAVGSETIKVQELCLSIIPSIGRLVDRNAMKNQLLPKLLKMATDGNVLSVKVQTLVCLGKLMPSLEQWMITEQIIPTLPKISSKEPGILMAILGIYKLASEMEQCSLAREQLAKSVLPFLIATSVENTLNLSQFEQYMALTKKLLTKVETEQRSRLQQLSASQEEQRNVQDFTAVLKPEAKQSSEQRHFEGLVDAPKVTGNFYGGSTPTNGAIKNTGPLSLEEKKRLAAEQEANLTLRSQAPLMNSKTANSSAPSLNAMMNASQQKPKPVADFDVSSFLPPPSTSGPVLRPSSSAATSRTGLAFPEVAAFSTTKSNDLFWLQDAFANSKVSGPVPQKIAPPPSVSNSNNRPSMAKPSGARIDLSAFDSLTAFPTTSRPASRTSGAPSMLAMQKNNAAPPKQRDPFDDLLG</sequence>
<dbReference type="InterPro" id="IPR016024">
    <property type="entry name" value="ARM-type_fold"/>
</dbReference>
<accession>A0A1I7ZPE8</accession>
<reference evidence="3" key="1">
    <citation type="submission" date="2016-11" db="UniProtKB">
        <authorList>
            <consortium name="WormBaseParasite"/>
        </authorList>
    </citation>
    <scope>IDENTIFICATION</scope>
</reference>
<organism evidence="2 3">
    <name type="scientific">Steinernema glaseri</name>
    <dbReference type="NCBI Taxonomy" id="37863"/>
    <lineage>
        <taxon>Eukaryota</taxon>
        <taxon>Metazoa</taxon>
        <taxon>Ecdysozoa</taxon>
        <taxon>Nematoda</taxon>
        <taxon>Chromadorea</taxon>
        <taxon>Rhabditida</taxon>
        <taxon>Tylenchina</taxon>
        <taxon>Panagrolaimomorpha</taxon>
        <taxon>Strongyloidoidea</taxon>
        <taxon>Steinernematidae</taxon>
        <taxon>Steinernema</taxon>
    </lineage>
</organism>
<feature type="region of interest" description="Disordered" evidence="1">
    <location>
        <begin position="366"/>
        <end position="395"/>
    </location>
</feature>
<dbReference type="PANTHER" id="PTHR12984:SF6">
    <property type="entry name" value="SCY1-LIKE PROTEIN 2"/>
    <property type="match status" value="1"/>
</dbReference>
<dbReference type="InterPro" id="IPR011989">
    <property type="entry name" value="ARM-like"/>
</dbReference>
<feature type="region of interest" description="Disordered" evidence="1">
    <location>
        <begin position="408"/>
        <end position="446"/>
    </location>
</feature>
<protein>
    <submittedName>
        <fullName evidence="3">SCY1-like protein 2</fullName>
    </submittedName>
</protein>
<evidence type="ECO:0000256" key="1">
    <source>
        <dbReference type="SAM" id="MobiDB-lite"/>
    </source>
</evidence>
<proteinExistence type="predicted"/>
<dbReference type="WBParaSite" id="L893_g28498.t1">
    <property type="protein sequence ID" value="L893_g28498.t1"/>
    <property type="gene ID" value="L893_g28498"/>
</dbReference>
<dbReference type="PANTHER" id="PTHR12984">
    <property type="entry name" value="SCY1-RELATED S/T PROTEIN KINASE-LIKE"/>
    <property type="match status" value="1"/>
</dbReference>
<dbReference type="AlphaFoldDB" id="A0A1I7ZPE8"/>
<feature type="compositionally biased region" description="Polar residues" evidence="1">
    <location>
        <begin position="408"/>
        <end position="421"/>
    </location>
</feature>
<evidence type="ECO:0000313" key="3">
    <source>
        <dbReference type="WBParaSite" id="L893_g28498.t1"/>
    </source>
</evidence>
<evidence type="ECO:0000313" key="2">
    <source>
        <dbReference type="Proteomes" id="UP000095287"/>
    </source>
</evidence>
<name>A0A1I7ZPE8_9BILA</name>